<feature type="compositionally biased region" description="Basic and acidic residues" evidence="1">
    <location>
        <begin position="256"/>
        <end position="291"/>
    </location>
</feature>
<name>A0AAD4F0H7_9PEZI</name>
<feature type="region of interest" description="Disordered" evidence="1">
    <location>
        <begin position="385"/>
        <end position="433"/>
    </location>
</feature>
<feature type="region of interest" description="Disordered" evidence="1">
    <location>
        <begin position="1"/>
        <end position="49"/>
    </location>
</feature>
<evidence type="ECO:0008006" key="4">
    <source>
        <dbReference type="Google" id="ProtNLM"/>
    </source>
</evidence>
<reference evidence="2" key="1">
    <citation type="submission" date="2023-02" db="EMBL/GenBank/DDBJ databases">
        <authorList>
            <person name="Palmer J.M."/>
        </authorList>
    </citation>
    <scope>NUCLEOTIDE SEQUENCE</scope>
    <source>
        <strain evidence="2">FW57</strain>
    </source>
</reference>
<evidence type="ECO:0000256" key="1">
    <source>
        <dbReference type="SAM" id="MobiDB-lite"/>
    </source>
</evidence>
<feature type="compositionally biased region" description="Polar residues" evidence="1">
    <location>
        <begin position="805"/>
        <end position="821"/>
    </location>
</feature>
<dbReference type="Proteomes" id="UP001197093">
    <property type="component" value="Unassembled WGS sequence"/>
</dbReference>
<feature type="compositionally biased region" description="Polar residues" evidence="1">
    <location>
        <begin position="715"/>
        <end position="728"/>
    </location>
</feature>
<feature type="region of interest" description="Disordered" evidence="1">
    <location>
        <begin position="633"/>
        <end position="672"/>
    </location>
</feature>
<comment type="caution">
    <text evidence="2">The sequence shown here is derived from an EMBL/GenBank/DDBJ whole genome shotgun (WGS) entry which is preliminary data.</text>
</comment>
<organism evidence="2 3">
    <name type="scientific">Staphylotrichum longicolle</name>
    <dbReference type="NCBI Taxonomy" id="669026"/>
    <lineage>
        <taxon>Eukaryota</taxon>
        <taxon>Fungi</taxon>
        <taxon>Dikarya</taxon>
        <taxon>Ascomycota</taxon>
        <taxon>Pezizomycotina</taxon>
        <taxon>Sordariomycetes</taxon>
        <taxon>Sordariomycetidae</taxon>
        <taxon>Sordariales</taxon>
        <taxon>Chaetomiaceae</taxon>
        <taxon>Staphylotrichum</taxon>
    </lineage>
</organism>
<accession>A0AAD4F0H7</accession>
<feature type="compositionally biased region" description="Basic and acidic residues" evidence="1">
    <location>
        <begin position="778"/>
        <end position="790"/>
    </location>
</feature>
<evidence type="ECO:0000313" key="3">
    <source>
        <dbReference type="Proteomes" id="UP001197093"/>
    </source>
</evidence>
<feature type="region of interest" description="Disordered" evidence="1">
    <location>
        <begin position="143"/>
        <end position="308"/>
    </location>
</feature>
<evidence type="ECO:0000313" key="2">
    <source>
        <dbReference type="EMBL" id="KAG7290465.1"/>
    </source>
</evidence>
<feature type="region of interest" description="Disordered" evidence="1">
    <location>
        <begin position="749"/>
        <end position="837"/>
    </location>
</feature>
<proteinExistence type="predicted"/>
<feature type="compositionally biased region" description="Polar residues" evidence="1">
    <location>
        <begin position="1"/>
        <end position="19"/>
    </location>
</feature>
<feature type="compositionally biased region" description="Basic and acidic residues" evidence="1">
    <location>
        <begin position="656"/>
        <end position="671"/>
    </location>
</feature>
<feature type="compositionally biased region" description="Low complexity" evidence="1">
    <location>
        <begin position="362"/>
        <end position="371"/>
    </location>
</feature>
<sequence length="837" mass="90025">MTSTTFAARSGDTSAQPQSPEAHYTRGSSSSINNNKNNDNNDNPSYSSDNVILHAHRQNHNSSKLPAFRFADLRKDRISLPSLQQPTPLAPVVVCDTADPRREAQSALHHYRSAQTLPDRAASFETKQTGGATRTRSLKFVLPSTKTAAPGSSPASKRPASFPTNDAPGTRSSAESVVTPVIKRRLTESAVKESAQGQRELLFPRTAESSRPPVSSNKTLTTASTTNAASTSGGRAVIPPIRAFRSSRKSAAPDMPARRSFEDSRKEESVGANQRDRAFHALEGRRDDEFSHPTPSESGEMTTTTDNDNTADIFMKIAREDPAQRVSEKQPAAPEPVAISANVQADALHSSDANHAVEGTESSSSTAAPSTVWDELDDLKSRIHRLERTGKLPSTSGGGMSRSSEERPRTATTNATTVSASPKRSSGTGPAHAEPIIVPLMPRESQPLLLSALSKTKDLVSPEVFSAIESAATDALALSSMIGTVGQPGPISSSASTIGGYNGSLTDRQLRKKADSVCRSLTELCLALADPAGQKKQPQPTTLVPEQELLLSPASSKATVGTVTPQRRPSAIADMVTKASTSDRAPTSLEQKRKTMLASISLPTSRYATAPSTPLESTPGRKSSLLLARIRRTGTEEAEEATPQAGRRSSLLLRSRRTEPEETEEPREGRKTSLLLRTRKTMNEEEDESRFRVPSRAITEVNSFRTAPRSDVPASATTTQAPAENSPVTLPRRRLIPSAISTRFAAAVPAASAPTTPARKYLERSTLQERGTPLDRSSYLERSTHQERGHINSISERLAEERGQPQRQMPLSQSTLLSRTGSLGRRTREGTVAGVRS</sequence>
<keyword evidence="3" id="KW-1185">Reference proteome</keyword>
<feature type="compositionally biased region" description="Low complexity" evidence="1">
    <location>
        <begin position="749"/>
        <end position="758"/>
    </location>
</feature>
<feature type="region of interest" description="Disordered" evidence="1">
    <location>
        <begin position="348"/>
        <end position="372"/>
    </location>
</feature>
<dbReference type="AlphaFoldDB" id="A0AAD4F0H7"/>
<feature type="compositionally biased region" description="Low complexity" evidence="1">
    <location>
        <begin position="28"/>
        <end position="49"/>
    </location>
</feature>
<dbReference type="EMBL" id="JAHCVI010000001">
    <property type="protein sequence ID" value="KAG7290465.1"/>
    <property type="molecule type" value="Genomic_DNA"/>
</dbReference>
<protein>
    <recommendedName>
        <fullName evidence="4">Lpxtg-motif cell wall anchor domain-containing protein</fullName>
    </recommendedName>
</protein>
<feature type="compositionally biased region" description="Polar residues" evidence="1">
    <location>
        <begin position="418"/>
        <end position="428"/>
    </location>
</feature>
<feature type="region of interest" description="Disordered" evidence="1">
    <location>
        <begin position="704"/>
        <end position="729"/>
    </location>
</feature>
<gene>
    <name evidence="2" type="ORF">NEMBOFW57_000467</name>
</gene>
<feature type="compositionally biased region" description="Low complexity" evidence="1">
    <location>
        <begin position="215"/>
        <end position="232"/>
    </location>
</feature>